<dbReference type="Gene3D" id="1.10.533.10">
    <property type="entry name" value="Death Domain, Fas"/>
    <property type="match status" value="1"/>
</dbReference>
<name>A0A8C6SK67_9GOBI</name>
<evidence type="ECO:0000259" key="3">
    <source>
        <dbReference type="PROSITE" id="PS50050"/>
    </source>
</evidence>
<dbReference type="SUPFAM" id="SSF47986">
    <property type="entry name" value="DEATH domain"/>
    <property type="match status" value="1"/>
</dbReference>
<comment type="caution">
    <text evidence="1">Lacks conserved residue(s) required for the propagation of feature annotation.</text>
</comment>
<keyword evidence="2" id="KW-0812">Transmembrane</keyword>
<reference evidence="4" key="1">
    <citation type="submission" date="2025-08" db="UniProtKB">
        <authorList>
            <consortium name="Ensembl"/>
        </authorList>
    </citation>
    <scope>IDENTIFICATION</scope>
</reference>
<feature type="domain" description="TNFR-Cys" evidence="3">
    <location>
        <begin position="50"/>
        <end position="88"/>
    </location>
</feature>
<dbReference type="PROSITE" id="PS50050">
    <property type="entry name" value="TNFR_NGFR_2"/>
    <property type="match status" value="1"/>
</dbReference>
<sequence length="313" mass="34226">MGHSNLCSNLTTFLNNGRCVSCEKPGPGRGITPNCGYDDNGGRHEVPSKKCLVNTFNDGTGYFCQPCSPCPPGFIEENSCTPNANTKCHATKQTTTASATTQGNLSSAFNPSFDATEATRKEQWSTAVPRPGTHLLDHNPAITKLPPESWALPLTFLICTTLLLLSCLFIYRKRGLRKSPCPDAQFTAVKLHKITQLKDIISPDIVAAPLMCVLDDLDVLEELIILLDPETHGIKNTKHLASLCNFPSSWVTYTYSLKESKSPLKALLEGIACKHPEWTVGSLAELLSQMERMDAVMALSKIHPDKLDTIIDV</sequence>
<dbReference type="SMART" id="SM00208">
    <property type="entry name" value="TNFR"/>
    <property type="match status" value="1"/>
</dbReference>
<dbReference type="InterPro" id="IPR001368">
    <property type="entry name" value="TNFR/NGFR_Cys_rich_reg"/>
</dbReference>
<dbReference type="PANTHER" id="PTHR14657">
    <property type="entry name" value="IGF-LIKE FAMILY RECEPTOR 1"/>
    <property type="match status" value="1"/>
</dbReference>
<dbReference type="InterPro" id="IPR042355">
    <property type="entry name" value="IGFLR1"/>
</dbReference>
<keyword evidence="5" id="KW-1185">Reference proteome</keyword>
<keyword evidence="2" id="KW-0472">Membrane</keyword>
<evidence type="ECO:0000256" key="2">
    <source>
        <dbReference type="SAM" id="Phobius"/>
    </source>
</evidence>
<dbReference type="Pfam" id="PF00020">
    <property type="entry name" value="TNFR_c6"/>
    <property type="match status" value="1"/>
</dbReference>
<evidence type="ECO:0000256" key="1">
    <source>
        <dbReference type="PROSITE-ProRule" id="PRU00206"/>
    </source>
</evidence>
<dbReference type="Gene3D" id="2.10.50.10">
    <property type="entry name" value="Tumor Necrosis Factor Receptor, subunit A, domain 2"/>
    <property type="match status" value="1"/>
</dbReference>
<feature type="disulfide bond" evidence="1">
    <location>
        <begin position="70"/>
        <end position="88"/>
    </location>
</feature>
<feature type="repeat" description="TNFR-Cys" evidence="1">
    <location>
        <begin position="50"/>
        <end position="88"/>
    </location>
</feature>
<keyword evidence="1" id="KW-1015">Disulfide bond</keyword>
<keyword evidence="2" id="KW-1133">Transmembrane helix</keyword>
<feature type="transmembrane region" description="Helical" evidence="2">
    <location>
        <begin position="150"/>
        <end position="171"/>
    </location>
</feature>
<dbReference type="InterPro" id="IPR011029">
    <property type="entry name" value="DEATH-like_dom_sf"/>
</dbReference>
<reference evidence="4" key="2">
    <citation type="submission" date="2025-09" db="UniProtKB">
        <authorList>
            <consortium name="Ensembl"/>
        </authorList>
    </citation>
    <scope>IDENTIFICATION</scope>
</reference>
<feature type="disulfide bond" evidence="1">
    <location>
        <begin position="67"/>
        <end position="80"/>
    </location>
</feature>
<accession>A0A8C6SK67</accession>
<proteinExistence type="predicted"/>
<organism evidence="4 5">
    <name type="scientific">Neogobius melanostomus</name>
    <name type="common">round goby</name>
    <dbReference type="NCBI Taxonomy" id="47308"/>
    <lineage>
        <taxon>Eukaryota</taxon>
        <taxon>Metazoa</taxon>
        <taxon>Chordata</taxon>
        <taxon>Craniata</taxon>
        <taxon>Vertebrata</taxon>
        <taxon>Euteleostomi</taxon>
        <taxon>Actinopterygii</taxon>
        <taxon>Neopterygii</taxon>
        <taxon>Teleostei</taxon>
        <taxon>Neoteleostei</taxon>
        <taxon>Acanthomorphata</taxon>
        <taxon>Gobiaria</taxon>
        <taxon>Gobiiformes</taxon>
        <taxon>Gobioidei</taxon>
        <taxon>Gobiidae</taxon>
        <taxon>Benthophilinae</taxon>
        <taxon>Neogobiini</taxon>
        <taxon>Neogobius</taxon>
    </lineage>
</organism>
<dbReference type="AlphaFoldDB" id="A0A8C6SK67"/>
<dbReference type="PROSITE" id="PS00652">
    <property type="entry name" value="TNFR_NGFR_1"/>
    <property type="match status" value="1"/>
</dbReference>
<dbReference type="PANTHER" id="PTHR14657:SF2">
    <property type="entry name" value="IGF-LIKE FAMILY RECEPTOR 1"/>
    <property type="match status" value="1"/>
</dbReference>
<dbReference type="GO" id="GO:0005886">
    <property type="term" value="C:plasma membrane"/>
    <property type="evidence" value="ECO:0007669"/>
    <property type="project" value="TreeGrafter"/>
</dbReference>
<evidence type="ECO:0000313" key="5">
    <source>
        <dbReference type="Proteomes" id="UP000694523"/>
    </source>
</evidence>
<dbReference type="Proteomes" id="UP000694523">
    <property type="component" value="Unplaced"/>
</dbReference>
<evidence type="ECO:0000313" key="4">
    <source>
        <dbReference type="Ensembl" id="ENSNMLP00000007435.1"/>
    </source>
</evidence>
<dbReference type="Ensembl" id="ENSNMLT00000008464.1">
    <property type="protein sequence ID" value="ENSNMLP00000007435.1"/>
    <property type="gene ID" value="ENSNMLG00000005339.1"/>
</dbReference>
<protein>
    <submittedName>
        <fullName evidence="4">IGF-like family receptor 1</fullName>
    </submittedName>
</protein>